<dbReference type="EMBL" id="BHYK01000002">
    <property type="protein sequence ID" value="GCD08902.1"/>
    <property type="molecule type" value="Genomic_DNA"/>
</dbReference>
<evidence type="ECO:0008006" key="3">
    <source>
        <dbReference type="Google" id="ProtNLM"/>
    </source>
</evidence>
<dbReference type="InterPro" id="IPR025648">
    <property type="entry name" value="DUF4358"/>
</dbReference>
<evidence type="ECO:0000313" key="1">
    <source>
        <dbReference type="EMBL" id="GCD08902.1"/>
    </source>
</evidence>
<comment type="caution">
    <text evidence="1">The sequence shown here is derived from an EMBL/GenBank/DDBJ whole genome shotgun (WGS) entry which is preliminary data.</text>
</comment>
<protein>
    <recommendedName>
        <fullName evidence="3">DUF4358 domain-containing protein</fullName>
    </recommendedName>
</protein>
<dbReference type="Proteomes" id="UP000287872">
    <property type="component" value="Unassembled WGS sequence"/>
</dbReference>
<organism evidence="1 2">
    <name type="scientific">Clostridium tagluense</name>
    <dbReference type="NCBI Taxonomy" id="360422"/>
    <lineage>
        <taxon>Bacteria</taxon>
        <taxon>Bacillati</taxon>
        <taxon>Bacillota</taxon>
        <taxon>Clostridia</taxon>
        <taxon>Eubacteriales</taxon>
        <taxon>Clostridiaceae</taxon>
        <taxon>Clostridium</taxon>
    </lineage>
</organism>
<keyword evidence="2" id="KW-1185">Reference proteome</keyword>
<dbReference type="RefSeq" id="WP_185732577.1">
    <property type="nucleotide sequence ID" value="NZ_BHYK01000002.1"/>
</dbReference>
<dbReference type="Pfam" id="PF14270">
    <property type="entry name" value="DUF4358"/>
    <property type="match status" value="1"/>
</dbReference>
<accession>A0A401UHE6</accession>
<sequence>MKIQIRIPNKIWVLCLLPFMGAIFQGCALIQTKNPEIPEIIACIQKVSDLSPMEKGNKTKLRKLYSISTTGLEDFALYAPKSNMEANEILILKVKNQDDIDDLLESIESRIEKQSSSFKDYSPDQYELLENHNLEVKGKYIILNVSKDVDKITTAVNESFK</sequence>
<evidence type="ECO:0000313" key="2">
    <source>
        <dbReference type="Proteomes" id="UP000287872"/>
    </source>
</evidence>
<dbReference type="AlphaFoldDB" id="A0A401UHE6"/>
<proteinExistence type="predicted"/>
<name>A0A401UHE6_9CLOT</name>
<dbReference type="PROSITE" id="PS51257">
    <property type="entry name" value="PROKAR_LIPOPROTEIN"/>
    <property type="match status" value="1"/>
</dbReference>
<gene>
    <name evidence="1" type="ORF">Ctaglu_05250</name>
</gene>
<reference evidence="1 2" key="1">
    <citation type="submission" date="2018-11" db="EMBL/GenBank/DDBJ databases">
        <title>Genome sequencing and assembly of Clostridium tagluense strain A121.</title>
        <authorList>
            <person name="Murakami T."/>
            <person name="Segawa T."/>
            <person name="Shcherbakova V.A."/>
            <person name="Mori H."/>
            <person name="Yoshimura Y."/>
        </authorList>
    </citation>
    <scope>NUCLEOTIDE SEQUENCE [LARGE SCALE GENOMIC DNA]</scope>
    <source>
        <strain evidence="1 2">A121</strain>
    </source>
</reference>